<dbReference type="PROSITE" id="PS50011">
    <property type="entry name" value="PROTEIN_KINASE_DOM"/>
    <property type="match status" value="1"/>
</dbReference>
<evidence type="ECO:0000256" key="2">
    <source>
        <dbReference type="ARBA" id="ARBA00022741"/>
    </source>
</evidence>
<proteinExistence type="predicted"/>
<keyword evidence="8" id="KW-1185">Reference proteome</keyword>
<feature type="domain" description="Protein kinase" evidence="6">
    <location>
        <begin position="42"/>
        <end position="306"/>
    </location>
</feature>
<dbReference type="InterPro" id="IPR017441">
    <property type="entry name" value="Protein_kinase_ATP_BS"/>
</dbReference>
<dbReference type="PROSITE" id="PS00107">
    <property type="entry name" value="PROTEIN_KINASE_ATP"/>
    <property type="match status" value="1"/>
</dbReference>
<dbReference type="PROSITE" id="PS00109">
    <property type="entry name" value="PROTEIN_KINASE_TYR"/>
    <property type="match status" value="1"/>
</dbReference>
<dbReference type="SUPFAM" id="SSF56112">
    <property type="entry name" value="Protein kinase-like (PK-like)"/>
    <property type="match status" value="1"/>
</dbReference>
<accession>A0A7X3FL40</accession>
<dbReference type="CDD" id="cd00180">
    <property type="entry name" value="PKc"/>
    <property type="match status" value="1"/>
</dbReference>
<evidence type="ECO:0000313" key="7">
    <source>
        <dbReference type="EMBL" id="MVP01620.1"/>
    </source>
</evidence>
<dbReference type="InterPro" id="IPR011009">
    <property type="entry name" value="Kinase-like_dom_sf"/>
</dbReference>
<evidence type="ECO:0000256" key="4">
    <source>
        <dbReference type="ARBA" id="ARBA00022840"/>
    </source>
</evidence>
<keyword evidence="3 7" id="KW-0418">Kinase</keyword>
<evidence type="ECO:0000256" key="3">
    <source>
        <dbReference type="ARBA" id="ARBA00022777"/>
    </source>
</evidence>
<dbReference type="RefSeq" id="WP_157338064.1">
    <property type="nucleotide sequence ID" value="NZ_RHLK01000014.1"/>
</dbReference>
<gene>
    <name evidence="7" type="ORF">EDM21_19180</name>
</gene>
<dbReference type="Gene3D" id="1.10.510.10">
    <property type="entry name" value="Transferase(Phosphotransferase) domain 1"/>
    <property type="match status" value="1"/>
</dbReference>
<name>A0A7X3FL40_9BACL</name>
<dbReference type="GO" id="GO:0004672">
    <property type="term" value="F:protein kinase activity"/>
    <property type="evidence" value="ECO:0007669"/>
    <property type="project" value="InterPro"/>
</dbReference>
<dbReference type="Pfam" id="PF00069">
    <property type="entry name" value="Pkinase"/>
    <property type="match status" value="1"/>
</dbReference>
<dbReference type="GO" id="GO:0005524">
    <property type="term" value="F:ATP binding"/>
    <property type="evidence" value="ECO:0007669"/>
    <property type="project" value="UniProtKB-UniRule"/>
</dbReference>
<dbReference type="OrthoDB" id="9788659at2"/>
<dbReference type="EMBL" id="RHLK01000014">
    <property type="protein sequence ID" value="MVP01620.1"/>
    <property type="molecule type" value="Genomic_DNA"/>
</dbReference>
<dbReference type="Proteomes" id="UP000490800">
    <property type="component" value="Unassembled WGS sequence"/>
</dbReference>
<evidence type="ECO:0000313" key="8">
    <source>
        <dbReference type="Proteomes" id="UP000490800"/>
    </source>
</evidence>
<dbReference type="InterPro" id="IPR000719">
    <property type="entry name" value="Prot_kinase_dom"/>
</dbReference>
<reference evidence="7 8" key="1">
    <citation type="journal article" date="2019" name="Microorganisms">
        <title>Paenibacillus lutrae sp. nov., A Chitinolytic Species Isolated from A River Otter in Castril Natural Park, Granada, Spain.</title>
        <authorList>
            <person name="Rodriguez M."/>
            <person name="Reina J.C."/>
            <person name="Bejar V."/>
            <person name="Llamas I."/>
        </authorList>
    </citation>
    <scope>NUCLEOTIDE SEQUENCE [LARGE SCALE GENOMIC DNA]</scope>
    <source>
        <strain evidence="7 8">N10</strain>
    </source>
</reference>
<dbReference type="PANTHER" id="PTHR48016:SF56">
    <property type="entry name" value="MAPKK KINASE"/>
    <property type="match status" value="1"/>
</dbReference>
<feature type="binding site" evidence="5">
    <location>
        <position position="71"/>
    </location>
    <ligand>
        <name>ATP</name>
        <dbReference type="ChEBI" id="CHEBI:30616"/>
    </ligand>
</feature>
<keyword evidence="2 5" id="KW-0547">Nucleotide-binding</keyword>
<keyword evidence="4 5" id="KW-0067">ATP-binding</keyword>
<sequence length="310" mass="34903">MFNLTRSYRKHALSIIHKKISSALRLLGGIPFRKGSVIAGRYRIGRWLGSGSYGVAYLAEDLQHGRDCVVKRVWPLRGGSSRADLIYSMETDMLRRFSHPAFPVVYESFLWRGQRCFAMEFMPGSSLDALLFRDERKFTESQSLRIIRQLLDLVIILQGEGIIHRDISIANVLLDGDTVKLIDFGLAREIPASGDLLAEPPAWEELDALDDDPSEKKFRRALHVSSDFYAIGHLLLFLLYSTYAMEDAGPDSSAAIAESDPSRGWGHELELHPATKKLLRRLLMTEQPFLNAEEICTCVDDILPLLPAAD</sequence>
<organism evidence="7 8">
    <name type="scientific">Paenibacillus lutrae</name>
    <dbReference type="NCBI Taxonomy" id="2078573"/>
    <lineage>
        <taxon>Bacteria</taxon>
        <taxon>Bacillati</taxon>
        <taxon>Bacillota</taxon>
        <taxon>Bacilli</taxon>
        <taxon>Bacillales</taxon>
        <taxon>Paenibacillaceae</taxon>
        <taxon>Paenibacillus</taxon>
    </lineage>
</organism>
<dbReference type="InterPro" id="IPR050538">
    <property type="entry name" value="MAP_kinase_kinase_kinase"/>
</dbReference>
<evidence type="ECO:0000256" key="1">
    <source>
        <dbReference type="ARBA" id="ARBA00022679"/>
    </source>
</evidence>
<evidence type="ECO:0000259" key="6">
    <source>
        <dbReference type="PROSITE" id="PS50011"/>
    </source>
</evidence>
<dbReference type="InterPro" id="IPR008266">
    <property type="entry name" value="Tyr_kinase_AS"/>
</dbReference>
<dbReference type="AlphaFoldDB" id="A0A7X3FL40"/>
<protein>
    <submittedName>
        <fullName evidence="7">Protein kinase</fullName>
    </submittedName>
</protein>
<dbReference type="PANTHER" id="PTHR48016">
    <property type="entry name" value="MAP KINASE KINASE KINASE SSK2-RELATED-RELATED"/>
    <property type="match status" value="1"/>
</dbReference>
<evidence type="ECO:0000256" key="5">
    <source>
        <dbReference type="PROSITE-ProRule" id="PRU10141"/>
    </source>
</evidence>
<keyword evidence="1" id="KW-0808">Transferase</keyword>
<comment type="caution">
    <text evidence="7">The sequence shown here is derived from an EMBL/GenBank/DDBJ whole genome shotgun (WGS) entry which is preliminary data.</text>
</comment>